<evidence type="ECO:0000256" key="1">
    <source>
        <dbReference type="ARBA" id="ARBA00022801"/>
    </source>
</evidence>
<dbReference type="KEGG" id="boz:DBV39_00525"/>
<dbReference type="InterPro" id="IPR050266">
    <property type="entry name" value="AB_hydrolase_sf"/>
</dbReference>
<sequence>MHVNDSRGCEVSYIQANGAQLYVEEIGDGHPVVFVHEMAADYREWETQVQWFARRYQCVTYSARGYIPSEVPADPALYGLEHAADDIAAVIDGLNLGKAHVVGLSMGAYATLRFGMKYPDKASSLVVAGVGSGSPAQDRDAFVENCLRMAQIFREQGSQIAAQEIGYAATRIGLKRKDPVGWLRFMDHLSEHDPQGMAMTLTHYQAARPSIESFDEQIRKLNLPVLLFVGDQDAPCLQTNLYLKQALPNARLLVYPNTGHAVNLEEPAAFNEAVQAFFHDVEHRAAKGLKAG</sequence>
<dbReference type="Gene3D" id="3.40.50.1820">
    <property type="entry name" value="alpha/beta hydrolase"/>
    <property type="match status" value="1"/>
</dbReference>
<evidence type="ECO:0000313" key="3">
    <source>
        <dbReference type="EMBL" id="AWB32443.1"/>
    </source>
</evidence>
<dbReference type="PANTHER" id="PTHR43798">
    <property type="entry name" value="MONOACYLGLYCEROL LIPASE"/>
    <property type="match status" value="1"/>
</dbReference>
<dbReference type="InterPro" id="IPR029058">
    <property type="entry name" value="AB_hydrolase_fold"/>
</dbReference>
<dbReference type="AlphaFoldDB" id="A0A2R4XFG4"/>
<dbReference type="SUPFAM" id="SSF53474">
    <property type="entry name" value="alpha/beta-Hydrolases"/>
    <property type="match status" value="1"/>
</dbReference>
<dbReference type="InterPro" id="IPR000073">
    <property type="entry name" value="AB_hydrolase_1"/>
</dbReference>
<protein>
    <submittedName>
        <fullName evidence="3">Alpha/beta hydrolase</fullName>
    </submittedName>
</protein>
<keyword evidence="4" id="KW-1185">Reference proteome</keyword>
<gene>
    <name evidence="3" type="ORF">DBV39_00525</name>
</gene>
<organism evidence="3 4">
    <name type="scientific">Orrella marina</name>
    <dbReference type="NCBI Taxonomy" id="2163011"/>
    <lineage>
        <taxon>Bacteria</taxon>
        <taxon>Pseudomonadati</taxon>
        <taxon>Pseudomonadota</taxon>
        <taxon>Betaproteobacteria</taxon>
        <taxon>Burkholderiales</taxon>
        <taxon>Alcaligenaceae</taxon>
        <taxon>Orrella</taxon>
    </lineage>
</organism>
<keyword evidence="1 3" id="KW-0378">Hydrolase</keyword>
<accession>A0A2R4XFG4</accession>
<dbReference type="Pfam" id="PF00561">
    <property type="entry name" value="Abhydrolase_1"/>
    <property type="match status" value="1"/>
</dbReference>
<dbReference type="GO" id="GO:0016787">
    <property type="term" value="F:hydrolase activity"/>
    <property type="evidence" value="ECO:0007669"/>
    <property type="project" value="UniProtKB-KW"/>
</dbReference>
<dbReference type="EMBL" id="CP028901">
    <property type="protein sequence ID" value="AWB32443.1"/>
    <property type="molecule type" value="Genomic_DNA"/>
</dbReference>
<reference evidence="3 4" key="1">
    <citation type="submission" date="2018-04" db="EMBL/GenBank/DDBJ databases">
        <title>Bordetella sp. HZ20 isolated from seawater.</title>
        <authorList>
            <person name="Sun C."/>
        </authorList>
    </citation>
    <scope>NUCLEOTIDE SEQUENCE [LARGE SCALE GENOMIC DNA]</scope>
    <source>
        <strain evidence="3 4">HZ20</strain>
    </source>
</reference>
<evidence type="ECO:0000259" key="2">
    <source>
        <dbReference type="Pfam" id="PF00561"/>
    </source>
</evidence>
<feature type="domain" description="AB hydrolase-1" evidence="2">
    <location>
        <begin position="31"/>
        <end position="267"/>
    </location>
</feature>
<evidence type="ECO:0000313" key="4">
    <source>
        <dbReference type="Proteomes" id="UP000244571"/>
    </source>
</evidence>
<name>A0A2R4XFG4_9BURK</name>
<dbReference type="Proteomes" id="UP000244571">
    <property type="component" value="Chromosome"/>
</dbReference>
<proteinExistence type="predicted"/>
<dbReference type="PANTHER" id="PTHR43798:SF31">
    <property type="entry name" value="AB HYDROLASE SUPERFAMILY PROTEIN YCLE"/>
    <property type="match status" value="1"/>
</dbReference>
<dbReference type="GO" id="GO:0016020">
    <property type="term" value="C:membrane"/>
    <property type="evidence" value="ECO:0007669"/>
    <property type="project" value="TreeGrafter"/>
</dbReference>